<dbReference type="InterPro" id="IPR035965">
    <property type="entry name" value="PAS-like_dom_sf"/>
</dbReference>
<feature type="domain" description="PAS" evidence="1">
    <location>
        <begin position="2"/>
        <end position="62"/>
    </location>
</feature>
<dbReference type="EMBL" id="CP048914">
    <property type="protein sequence ID" value="QMS85092.1"/>
    <property type="molecule type" value="Genomic_DNA"/>
</dbReference>
<dbReference type="NCBIfam" id="TIGR00229">
    <property type="entry name" value="sensory_box"/>
    <property type="match status" value="1"/>
</dbReference>
<accession>A0A7L7KS57</accession>
<dbReference type="PROSITE" id="PS50113">
    <property type="entry name" value="PAC"/>
    <property type="match status" value="1"/>
</dbReference>
<dbReference type="KEGG" id="xcl:G4Z02_04825"/>
<dbReference type="SUPFAM" id="SSF55785">
    <property type="entry name" value="PYP-like sensor domain (PAS domain)"/>
    <property type="match status" value="2"/>
</dbReference>
<dbReference type="InterPro" id="IPR013656">
    <property type="entry name" value="PAS_4"/>
</dbReference>
<evidence type="ECO:0000259" key="2">
    <source>
        <dbReference type="PROSITE" id="PS50113"/>
    </source>
</evidence>
<evidence type="ECO:0000313" key="4">
    <source>
        <dbReference type="Proteomes" id="UP000514720"/>
    </source>
</evidence>
<reference evidence="3 4" key="1">
    <citation type="submission" date="2020-02" db="EMBL/GenBank/DDBJ databases">
        <authorList>
            <person name="Zheng R.K."/>
            <person name="Sun C.M."/>
        </authorList>
    </citation>
    <scope>NUCLEOTIDE SEQUENCE [LARGE SCALE GENOMIC DNA]</scope>
    <source>
        <strain evidence="4">zrk13</strain>
    </source>
</reference>
<dbReference type="AlphaFoldDB" id="A0A7L7KS57"/>
<dbReference type="Gene3D" id="3.30.450.20">
    <property type="entry name" value="PAS domain"/>
    <property type="match status" value="2"/>
</dbReference>
<dbReference type="SMART" id="SM00091">
    <property type="entry name" value="PAS"/>
    <property type="match status" value="2"/>
</dbReference>
<sequence>MNPFRTEELLESYNGIALMLEDDKIVYINHQFSELLGYTQNDVIDLHVIELINPDDRAEFTNGVFVNPGASEMTTQIYHKNGSHMYFTLNAFQFKNTYVVLGKRLRRQYKSFDYDITKEDIMQSYINHQMDVDDISEIVTTRFDELRFALDNLPVDFWIKDKDHRYLFMNEIMLKRTKMEPNSYYLKNDFDLFDRDIANDFLKTDMQAIKTKKKVQYIFESKTSRFVKWTEVSKVPIFNKDDKYIGLISCAIDISSIKGNEAELAQENKALLDILHSQYDVVVYINSDGYIEHQFNRLNLDFEQRHYRECFKENTMLLRYLDAGLKGIESNFLGTIKGIAANIVVKPVSLPDGHQRLFLFGREQRS</sequence>
<gene>
    <name evidence="3" type="ORF">G4Z02_04825</name>
</gene>
<dbReference type="PROSITE" id="PS50112">
    <property type="entry name" value="PAS"/>
    <property type="match status" value="1"/>
</dbReference>
<dbReference type="InterPro" id="IPR000014">
    <property type="entry name" value="PAS"/>
</dbReference>
<dbReference type="Proteomes" id="UP000514720">
    <property type="component" value="Chromosome"/>
</dbReference>
<organism evidence="3 4">
    <name type="scientific">Candidatus Xianfuyuplasma coldseepsis</name>
    <dbReference type="NCBI Taxonomy" id="2782163"/>
    <lineage>
        <taxon>Bacteria</taxon>
        <taxon>Bacillati</taxon>
        <taxon>Mycoplasmatota</taxon>
        <taxon>Mollicutes</taxon>
        <taxon>Candidatus Izemoplasmatales</taxon>
        <taxon>Candidatus Izemoplasmataceae</taxon>
        <taxon>Candidatus Xianfuyuplasma</taxon>
    </lineage>
</organism>
<proteinExistence type="predicted"/>
<keyword evidence="4" id="KW-1185">Reference proteome</keyword>
<dbReference type="RefSeq" id="WP_258876861.1">
    <property type="nucleotide sequence ID" value="NZ_CP048914.1"/>
</dbReference>
<evidence type="ECO:0000313" key="3">
    <source>
        <dbReference type="EMBL" id="QMS85092.1"/>
    </source>
</evidence>
<dbReference type="Pfam" id="PF13426">
    <property type="entry name" value="PAS_9"/>
    <property type="match status" value="1"/>
</dbReference>
<name>A0A7L7KS57_9MOLU</name>
<dbReference type="InterPro" id="IPR000700">
    <property type="entry name" value="PAS-assoc_C"/>
</dbReference>
<feature type="domain" description="PAC" evidence="2">
    <location>
        <begin position="213"/>
        <end position="266"/>
    </location>
</feature>
<dbReference type="CDD" id="cd00130">
    <property type="entry name" value="PAS"/>
    <property type="match status" value="1"/>
</dbReference>
<protein>
    <submittedName>
        <fullName evidence="3">PAS domain-containing protein</fullName>
    </submittedName>
</protein>
<evidence type="ECO:0000259" key="1">
    <source>
        <dbReference type="PROSITE" id="PS50112"/>
    </source>
</evidence>
<dbReference type="Pfam" id="PF08448">
    <property type="entry name" value="PAS_4"/>
    <property type="match status" value="1"/>
</dbReference>